<evidence type="ECO:0000256" key="14">
    <source>
        <dbReference type="PROSITE-ProRule" id="PRU00169"/>
    </source>
</evidence>
<evidence type="ECO:0000313" key="19">
    <source>
        <dbReference type="EMBL" id="MBB4038714.1"/>
    </source>
</evidence>
<keyword evidence="9 19" id="KW-0418">Kinase</keyword>
<feature type="domain" description="Histidine kinase" evidence="17">
    <location>
        <begin position="282"/>
        <end position="495"/>
    </location>
</feature>
<evidence type="ECO:0000259" key="18">
    <source>
        <dbReference type="PROSITE" id="PS50110"/>
    </source>
</evidence>
<dbReference type="PANTHER" id="PTHR43065">
    <property type="entry name" value="SENSOR HISTIDINE KINASE"/>
    <property type="match status" value="1"/>
</dbReference>
<name>A0A7W6IDA5_9HYPH</name>
<dbReference type="Gene3D" id="3.30.565.10">
    <property type="entry name" value="Histidine kinase-like ATPase, C-terminal domain"/>
    <property type="match status" value="1"/>
</dbReference>
<evidence type="ECO:0000313" key="20">
    <source>
        <dbReference type="Proteomes" id="UP000519439"/>
    </source>
</evidence>
<dbReference type="InterPro" id="IPR003594">
    <property type="entry name" value="HATPase_dom"/>
</dbReference>
<dbReference type="CDD" id="cd12915">
    <property type="entry name" value="PDC2_DGC_like"/>
    <property type="match status" value="1"/>
</dbReference>
<evidence type="ECO:0000256" key="9">
    <source>
        <dbReference type="ARBA" id="ARBA00022777"/>
    </source>
</evidence>
<dbReference type="CDD" id="cd12914">
    <property type="entry name" value="PDC1_DGC_like"/>
    <property type="match status" value="1"/>
</dbReference>
<dbReference type="Pfam" id="PF00512">
    <property type="entry name" value="HisKA"/>
    <property type="match status" value="1"/>
</dbReference>
<dbReference type="SUPFAM" id="SSF47384">
    <property type="entry name" value="Homodimeric domain of signal transducing histidine kinase"/>
    <property type="match status" value="1"/>
</dbReference>
<evidence type="ECO:0000256" key="10">
    <source>
        <dbReference type="ARBA" id="ARBA00022840"/>
    </source>
</evidence>
<dbReference type="InterPro" id="IPR003661">
    <property type="entry name" value="HisK_dim/P_dom"/>
</dbReference>
<dbReference type="PANTHER" id="PTHR43065:SF46">
    <property type="entry name" value="C4-DICARBOXYLATE TRANSPORT SENSOR PROTEIN DCTB"/>
    <property type="match status" value="1"/>
</dbReference>
<dbReference type="InterPro" id="IPR004358">
    <property type="entry name" value="Sig_transdc_His_kin-like_C"/>
</dbReference>
<feature type="transmembrane region" description="Helical" evidence="16">
    <location>
        <begin position="221"/>
        <end position="243"/>
    </location>
</feature>
<dbReference type="PRINTS" id="PR00344">
    <property type="entry name" value="BCTRLSENSOR"/>
</dbReference>
<dbReference type="Gene3D" id="3.40.50.2300">
    <property type="match status" value="1"/>
</dbReference>
<dbReference type="SUPFAM" id="SSF55874">
    <property type="entry name" value="ATPase domain of HSP90 chaperone/DNA topoisomerase II/histidine kinase"/>
    <property type="match status" value="1"/>
</dbReference>
<comment type="catalytic activity">
    <reaction evidence="1">
        <text>ATP + protein L-histidine = ADP + protein N-phospho-L-histidine.</text>
        <dbReference type="EC" id="2.7.13.3"/>
    </reaction>
</comment>
<dbReference type="InterPro" id="IPR005467">
    <property type="entry name" value="His_kinase_dom"/>
</dbReference>
<dbReference type="AlphaFoldDB" id="A0A7W6IDA5"/>
<keyword evidence="20" id="KW-1185">Reference proteome</keyword>
<dbReference type="InterPro" id="IPR033479">
    <property type="entry name" value="dCache_1"/>
</dbReference>
<dbReference type="Proteomes" id="UP000519439">
    <property type="component" value="Unassembled WGS sequence"/>
</dbReference>
<dbReference type="Gene3D" id="3.30.450.20">
    <property type="entry name" value="PAS domain"/>
    <property type="match status" value="2"/>
</dbReference>
<dbReference type="GO" id="GO:0005886">
    <property type="term" value="C:plasma membrane"/>
    <property type="evidence" value="ECO:0007669"/>
    <property type="project" value="UniProtKB-SubCell"/>
</dbReference>
<evidence type="ECO:0000256" key="6">
    <source>
        <dbReference type="ARBA" id="ARBA00022679"/>
    </source>
</evidence>
<sequence length="659" mass="72320">MDRIEDRLRTESWPRLDRSADFHAFLQEIVTAKTQIGSIQVYDADGNLQNTSLQFPPPVANASDREYMQAFRSGYRGTFIGEIVTGRVTGQIAFNVARPLVNDRGELIGALLLSVYPDYFVAFYQRAAMGFDYSAGLVRSDGKFLVRDAESKISVDQPRASETFMAAIAKAPEGRFPSVSAVDGIRRIVAYKKLDHYPVYVLFAFGTDAVLAEWRRTMVQYLIFAIPAVIGLMLLSGLALVQIRREQEVTRRLRTEMQRREATEAKLIRAQRMEALGQMTGGIAHDFNNLLTIVMGNLDLLRRAKEDRRERLIDNALQAVEQGRKITTHLLAFGRRQSLHPEVVNLNGLIAGMDDMLAQSLRENISLDLDLAPDLWRVEIDPSQLQVALINLAANARDAMPEGGSFRIKTENVVLQGPDAADVVAITVSDTGAGIDPEVLPRVFEPFFTTKDVGKGSGLGLAQVYGFAEQSGGAVEVRSALGRGTCVLLTLPRSTAPLTVPETLPAPRGETGVIHARILLVEDNPQVAEVAAALLREHGHTVTVAPNARAALDVLQSGGAIDVVVSDMVMPGDMGGFELAQNLRQKRPDLPVILVTGYSEEASRAGLEGFTLLRKPYAPHLLAQTVQAELRARFSRTVTQPYPSKHRQAPQEMTGSTYP</sequence>
<evidence type="ECO:0000259" key="17">
    <source>
        <dbReference type="PROSITE" id="PS50109"/>
    </source>
</evidence>
<keyword evidence="7 16" id="KW-0812">Transmembrane</keyword>
<dbReference type="InterPro" id="IPR001789">
    <property type="entry name" value="Sig_transdc_resp-reg_receiver"/>
</dbReference>
<evidence type="ECO:0000256" key="12">
    <source>
        <dbReference type="ARBA" id="ARBA00023012"/>
    </source>
</evidence>
<evidence type="ECO:0000256" key="4">
    <source>
        <dbReference type="ARBA" id="ARBA00022475"/>
    </source>
</evidence>
<dbReference type="EMBL" id="JACIDC010000001">
    <property type="protein sequence ID" value="MBB4038714.1"/>
    <property type="molecule type" value="Genomic_DNA"/>
</dbReference>
<evidence type="ECO:0000256" key="13">
    <source>
        <dbReference type="ARBA" id="ARBA00023136"/>
    </source>
</evidence>
<keyword evidence="4" id="KW-1003">Cell membrane</keyword>
<keyword evidence="5 14" id="KW-0597">Phosphoprotein</keyword>
<dbReference type="SUPFAM" id="SSF52172">
    <property type="entry name" value="CheY-like"/>
    <property type="match status" value="1"/>
</dbReference>
<evidence type="ECO:0000256" key="7">
    <source>
        <dbReference type="ARBA" id="ARBA00022692"/>
    </source>
</evidence>
<keyword evidence="13 16" id="KW-0472">Membrane</keyword>
<protein>
    <recommendedName>
        <fullName evidence="3">histidine kinase</fullName>
        <ecNumber evidence="3">2.7.13.3</ecNumber>
    </recommendedName>
</protein>
<keyword evidence="10" id="KW-0067">ATP-binding</keyword>
<dbReference type="InterPro" id="IPR036097">
    <property type="entry name" value="HisK_dim/P_sf"/>
</dbReference>
<keyword evidence="11 16" id="KW-1133">Transmembrane helix</keyword>
<dbReference type="PROSITE" id="PS50109">
    <property type="entry name" value="HIS_KIN"/>
    <property type="match status" value="1"/>
</dbReference>
<evidence type="ECO:0000256" key="2">
    <source>
        <dbReference type="ARBA" id="ARBA00004651"/>
    </source>
</evidence>
<organism evidence="19 20">
    <name type="scientific">Microvirga flocculans</name>
    <dbReference type="NCBI Taxonomy" id="217168"/>
    <lineage>
        <taxon>Bacteria</taxon>
        <taxon>Pseudomonadati</taxon>
        <taxon>Pseudomonadota</taxon>
        <taxon>Alphaproteobacteria</taxon>
        <taxon>Hyphomicrobiales</taxon>
        <taxon>Methylobacteriaceae</taxon>
        <taxon>Microvirga</taxon>
    </lineage>
</organism>
<dbReference type="SMART" id="SM00388">
    <property type="entry name" value="HisKA"/>
    <property type="match status" value="1"/>
</dbReference>
<evidence type="ECO:0000256" key="1">
    <source>
        <dbReference type="ARBA" id="ARBA00000085"/>
    </source>
</evidence>
<dbReference type="GO" id="GO:0000155">
    <property type="term" value="F:phosphorelay sensor kinase activity"/>
    <property type="evidence" value="ECO:0007669"/>
    <property type="project" value="InterPro"/>
</dbReference>
<reference evidence="19 20" key="1">
    <citation type="submission" date="2020-08" db="EMBL/GenBank/DDBJ databases">
        <title>Genomic Encyclopedia of Type Strains, Phase IV (KMG-IV): sequencing the most valuable type-strain genomes for metagenomic binning, comparative biology and taxonomic classification.</title>
        <authorList>
            <person name="Goeker M."/>
        </authorList>
    </citation>
    <scope>NUCLEOTIDE SEQUENCE [LARGE SCALE GENOMIC DNA]</scope>
    <source>
        <strain evidence="19 20">DSM 15743</strain>
    </source>
</reference>
<feature type="domain" description="Response regulatory" evidence="18">
    <location>
        <begin position="517"/>
        <end position="630"/>
    </location>
</feature>
<comment type="caution">
    <text evidence="19">The sequence shown here is derived from an EMBL/GenBank/DDBJ whole genome shotgun (WGS) entry which is preliminary data.</text>
</comment>
<evidence type="ECO:0000256" key="11">
    <source>
        <dbReference type="ARBA" id="ARBA00022989"/>
    </source>
</evidence>
<keyword evidence="6 19" id="KW-0808">Transferase</keyword>
<dbReference type="SMART" id="SM00387">
    <property type="entry name" value="HATPase_c"/>
    <property type="match status" value="1"/>
</dbReference>
<dbReference type="Pfam" id="PF02518">
    <property type="entry name" value="HATPase_c"/>
    <property type="match status" value="1"/>
</dbReference>
<dbReference type="InterPro" id="IPR036890">
    <property type="entry name" value="HATPase_C_sf"/>
</dbReference>
<keyword evidence="12" id="KW-0902">Two-component regulatory system</keyword>
<evidence type="ECO:0000256" key="3">
    <source>
        <dbReference type="ARBA" id="ARBA00012438"/>
    </source>
</evidence>
<dbReference type="EC" id="2.7.13.3" evidence="3"/>
<accession>A0A7W6IDA5</accession>
<dbReference type="PROSITE" id="PS50110">
    <property type="entry name" value="RESPONSE_REGULATORY"/>
    <property type="match status" value="1"/>
</dbReference>
<evidence type="ECO:0000256" key="5">
    <source>
        <dbReference type="ARBA" id="ARBA00022553"/>
    </source>
</evidence>
<comment type="subcellular location">
    <subcellularLocation>
        <location evidence="2">Cell membrane</location>
        <topology evidence="2">Multi-pass membrane protein</topology>
    </subcellularLocation>
</comment>
<keyword evidence="8" id="KW-0547">Nucleotide-binding</keyword>
<dbReference type="SMART" id="SM00448">
    <property type="entry name" value="REC"/>
    <property type="match status" value="1"/>
</dbReference>
<feature type="modified residue" description="4-aspartylphosphate" evidence="14">
    <location>
        <position position="567"/>
    </location>
</feature>
<dbReference type="InterPro" id="IPR011006">
    <property type="entry name" value="CheY-like_superfamily"/>
</dbReference>
<gene>
    <name evidence="19" type="ORF">GGR34_000343</name>
</gene>
<dbReference type="Pfam" id="PF00072">
    <property type="entry name" value="Response_reg"/>
    <property type="match status" value="1"/>
</dbReference>
<proteinExistence type="predicted"/>
<evidence type="ECO:0000256" key="16">
    <source>
        <dbReference type="SAM" id="Phobius"/>
    </source>
</evidence>
<evidence type="ECO:0000256" key="15">
    <source>
        <dbReference type="SAM" id="MobiDB-lite"/>
    </source>
</evidence>
<evidence type="ECO:0000256" key="8">
    <source>
        <dbReference type="ARBA" id="ARBA00022741"/>
    </source>
</evidence>
<feature type="region of interest" description="Disordered" evidence="15">
    <location>
        <begin position="639"/>
        <end position="659"/>
    </location>
</feature>
<dbReference type="GO" id="GO:0005524">
    <property type="term" value="F:ATP binding"/>
    <property type="evidence" value="ECO:0007669"/>
    <property type="project" value="UniProtKB-KW"/>
</dbReference>
<dbReference type="Pfam" id="PF02743">
    <property type="entry name" value="dCache_1"/>
    <property type="match status" value="1"/>
</dbReference>
<dbReference type="Gene3D" id="1.10.287.130">
    <property type="match status" value="1"/>
</dbReference>